<dbReference type="AlphaFoldDB" id="A0A1C9T839"/>
<accession>A0A1C9T839</accession>
<sequence>MKQPCISAKAERVCTDFGRSDDIRLSHPITADRVINPD</sequence>
<evidence type="ECO:0000313" key="1">
    <source>
        <dbReference type="EMBL" id="AOR06034.1"/>
    </source>
</evidence>
<proteinExistence type="predicted"/>
<keyword evidence="1" id="KW-0614">Plasmid</keyword>
<reference evidence="1" key="1">
    <citation type="journal article" date="2016" name="Antimicrob. Agents Chemother.">
        <title>IncHI2 Plasmids Are The Key Vectors Responsible for OqxAB Transmission among Salmonella spp.</title>
        <authorList>
            <person name="Wong M.H."/>
            <person name="Chan E.W."/>
            <person name="Xie L."/>
            <person name="Li R."/>
            <person name="Chen S."/>
        </authorList>
    </citation>
    <scope>NUCLEOTIDE SEQUENCE</scope>
    <source>
        <strain evidence="1">A3</strain>
        <plasmid evidence="1">pA3T</plasmid>
    </source>
</reference>
<protein>
    <submittedName>
        <fullName evidence="1">Uncharacterized protein</fullName>
    </submittedName>
</protein>
<dbReference type="EMBL" id="KX421096">
    <property type="protein sequence ID" value="AOR06034.1"/>
    <property type="molecule type" value="Genomic_DNA"/>
</dbReference>
<geneLocation type="plasmid" evidence="1">
    <name>pA3T</name>
</geneLocation>
<name>A0A1C9T839_SALET</name>
<organism evidence="1">
    <name type="scientific">Salmonella enterica subsp. enterica serovar Indiana</name>
    <dbReference type="NCBI Taxonomy" id="286783"/>
    <lineage>
        <taxon>Bacteria</taxon>
        <taxon>Pseudomonadati</taxon>
        <taxon>Pseudomonadota</taxon>
        <taxon>Gammaproteobacteria</taxon>
        <taxon>Enterobacterales</taxon>
        <taxon>Enterobacteriaceae</taxon>
        <taxon>Salmonella</taxon>
    </lineage>
</organism>